<dbReference type="eggNOG" id="COG1595">
    <property type="taxonomic scope" value="Bacteria"/>
</dbReference>
<feature type="compositionally biased region" description="Basic and acidic residues" evidence="1">
    <location>
        <begin position="1"/>
        <end position="23"/>
    </location>
</feature>
<feature type="region of interest" description="Disordered" evidence="1">
    <location>
        <begin position="486"/>
        <end position="512"/>
    </location>
</feature>
<feature type="region of interest" description="Disordered" evidence="1">
    <location>
        <begin position="869"/>
        <end position="1005"/>
    </location>
</feature>
<dbReference type="Proteomes" id="UP000000851">
    <property type="component" value="Chromosome"/>
</dbReference>
<protein>
    <submittedName>
        <fullName evidence="3">RNA polymerase, sigma-24 subunit, ECF subfamily</fullName>
    </submittedName>
</protein>
<accession>C7PWS5</accession>
<dbReference type="OrthoDB" id="3492533at2"/>
<feature type="compositionally biased region" description="Gly residues" evidence="1">
    <location>
        <begin position="886"/>
        <end position="896"/>
    </location>
</feature>
<feature type="region of interest" description="Disordered" evidence="1">
    <location>
        <begin position="349"/>
        <end position="370"/>
    </location>
</feature>
<feature type="region of interest" description="Disordered" evidence="1">
    <location>
        <begin position="697"/>
        <end position="745"/>
    </location>
</feature>
<feature type="domain" description="BACON" evidence="2">
    <location>
        <begin position="809"/>
        <end position="867"/>
    </location>
</feature>
<proteinExistence type="predicted"/>
<feature type="compositionally biased region" description="Basic and acidic residues" evidence="1">
    <location>
        <begin position="421"/>
        <end position="437"/>
    </location>
</feature>
<feature type="compositionally biased region" description="Low complexity" evidence="1">
    <location>
        <begin position="760"/>
        <end position="775"/>
    </location>
</feature>
<feature type="compositionally biased region" description="Low complexity" evidence="1">
    <location>
        <begin position="297"/>
        <end position="314"/>
    </location>
</feature>
<evidence type="ECO:0000313" key="3">
    <source>
        <dbReference type="EMBL" id="ACU77182.1"/>
    </source>
</evidence>
<dbReference type="HOGENOM" id="CLU_298728_0_0_11"/>
<evidence type="ECO:0000256" key="1">
    <source>
        <dbReference type="SAM" id="MobiDB-lite"/>
    </source>
</evidence>
<dbReference type="EMBL" id="CP001700">
    <property type="protein sequence ID" value="ACU77182.1"/>
    <property type="molecule type" value="Genomic_DNA"/>
</dbReference>
<feature type="compositionally biased region" description="Low complexity" evidence="1">
    <location>
        <begin position="897"/>
        <end position="981"/>
    </location>
</feature>
<feature type="region of interest" description="Disordered" evidence="1">
    <location>
        <begin position="760"/>
        <end position="806"/>
    </location>
</feature>
<dbReference type="KEGG" id="cai:Caci_8359"/>
<dbReference type="RefSeq" id="WP_015796907.1">
    <property type="nucleotide sequence ID" value="NC_013131.1"/>
</dbReference>
<dbReference type="AlphaFoldDB" id="C7PWS5"/>
<dbReference type="InParanoid" id="C7PWS5"/>
<feature type="compositionally biased region" description="Basic and acidic residues" evidence="1">
    <location>
        <begin position="486"/>
        <end position="496"/>
    </location>
</feature>
<dbReference type="STRING" id="479433.Caci_8359"/>
<sequence length="1005" mass="103005">MKDHDSNATDPRDPADPVNRDSVSDSWGRAAAYDAYADGLHTYALGGLRHHEAAASAVYCAFVAADHHVAHLGDAEMLRPWLYAITRHYCRAGKLPRLRLTASSAPVPAPKDAAMAGLERTLLSAELASLDWPDTDGLSAAHREVLELSVRHGMESRAVGMMLGKPAAESFEVLSQAWHELERSLAALALLRTSRAHCSDLAALAEGWSGRLTAQRREPLVTHVDACSRCQYYLHKVLGAPQAPSILPHVPAPKELRERVLGDLLDSTPEKAAEKDAIATRLTRFDPFGFPAIATTRPPSARPQHPHRAAAPMPVERRPRRLSALLAGRVSSAAAEAVAGEVATVPERLRTPAAASPDAKQPANTMPERSAFDAAVVTAGNDRRRWLRRGSAELDEGPIAARRGLAGDSGTPQRGGAATGDTRDLRNAESGVERSPRTAEFGAERGGLAEDLLGGPAAEPRREGLERGNRAAGSLAADVLAELGAERGREGERKDLSTSAPHGGADTTGDEPTEIIGALRPEDLIASFGPARNSSVEDTLITARTERRPGVFDDVRPVRPTPTRTRKPVPRSSVAAAVEGRRRGVEDAQRGVAPVGDAYEAAATVAASVAAGDAGAQVPPIAPAGVMPTAVMPLGMMPGGRAPRDNARVFQRPVGGAQDARRRKSGVKSALASSAVLSGVGAAGVTAFVLFVPSSPGSNKTLFSPPDPGANSAQTPDYPRPSSSADAGPALPVAGGARASGMPGEDTVTAQVVAAELPTAPTTPTSAAAPVATDTLPFNGPIDPPPSQTDPSQAPSDGGQLHISVSQRSNNPHDVVVTLWNSGTSPVSWTATPDAAWLTPSATSGMLAGGAQTSLHVLVDAAGEPKGPWTAHVRFDPSGQMVSINGVGGGSGGGSPSGPSKPSSPGGPTSSSPSGGGSSTPSSPPSSSTPSGTPTSPVSSPSAPHSSASSMPSGQSGSGPTRSPVSPSGPGSSGSSSSSKSPNPPRHSKGPDPSPRPSGSTKPHH</sequence>
<evidence type="ECO:0000313" key="4">
    <source>
        <dbReference type="Proteomes" id="UP000000851"/>
    </source>
</evidence>
<name>C7PWS5_CATAD</name>
<gene>
    <name evidence="3" type="ordered locus">Caci_8359</name>
</gene>
<feature type="region of interest" description="Disordered" evidence="1">
    <location>
        <begin position="552"/>
        <end position="573"/>
    </location>
</feature>
<evidence type="ECO:0000259" key="2">
    <source>
        <dbReference type="Pfam" id="PF19190"/>
    </source>
</evidence>
<feature type="region of interest" description="Disordered" evidence="1">
    <location>
        <begin position="398"/>
        <end position="471"/>
    </location>
</feature>
<feature type="compositionally biased region" description="Basic and acidic residues" evidence="1">
    <location>
        <begin position="459"/>
        <end position="469"/>
    </location>
</feature>
<dbReference type="Pfam" id="PF19190">
    <property type="entry name" value="BACON_2"/>
    <property type="match status" value="1"/>
</dbReference>
<organism evidence="3 4">
    <name type="scientific">Catenulispora acidiphila (strain DSM 44928 / JCM 14897 / NBRC 102108 / NRRL B-24433 / ID139908)</name>
    <dbReference type="NCBI Taxonomy" id="479433"/>
    <lineage>
        <taxon>Bacteria</taxon>
        <taxon>Bacillati</taxon>
        <taxon>Actinomycetota</taxon>
        <taxon>Actinomycetes</taxon>
        <taxon>Catenulisporales</taxon>
        <taxon>Catenulisporaceae</taxon>
        <taxon>Catenulispora</taxon>
    </lineage>
</organism>
<feature type="compositionally biased region" description="Polar residues" evidence="1">
    <location>
        <begin position="711"/>
        <end position="725"/>
    </location>
</feature>
<keyword evidence="4" id="KW-1185">Reference proteome</keyword>
<feature type="region of interest" description="Disordered" evidence="1">
    <location>
        <begin position="295"/>
        <end position="314"/>
    </location>
</feature>
<reference evidence="3 4" key="1">
    <citation type="journal article" date="2009" name="Stand. Genomic Sci.">
        <title>Complete genome sequence of Catenulispora acidiphila type strain (ID 139908).</title>
        <authorList>
            <person name="Copeland A."/>
            <person name="Lapidus A."/>
            <person name="Glavina Del Rio T."/>
            <person name="Nolan M."/>
            <person name="Lucas S."/>
            <person name="Chen F."/>
            <person name="Tice H."/>
            <person name="Cheng J.F."/>
            <person name="Bruce D."/>
            <person name="Goodwin L."/>
            <person name="Pitluck S."/>
            <person name="Mikhailova N."/>
            <person name="Pati A."/>
            <person name="Ivanova N."/>
            <person name="Mavromatis K."/>
            <person name="Chen A."/>
            <person name="Palaniappan K."/>
            <person name="Chain P."/>
            <person name="Land M."/>
            <person name="Hauser L."/>
            <person name="Chang Y.J."/>
            <person name="Jeffries C.D."/>
            <person name="Chertkov O."/>
            <person name="Brettin T."/>
            <person name="Detter J.C."/>
            <person name="Han C."/>
            <person name="Ali Z."/>
            <person name="Tindall B.J."/>
            <person name="Goker M."/>
            <person name="Bristow J."/>
            <person name="Eisen J.A."/>
            <person name="Markowitz V."/>
            <person name="Hugenholtz P."/>
            <person name="Kyrpides N.C."/>
            <person name="Klenk H.P."/>
        </authorList>
    </citation>
    <scope>NUCLEOTIDE SEQUENCE [LARGE SCALE GENOMIC DNA]</scope>
    <source>
        <strain evidence="4">DSM 44928 / JCM 14897 / NBRC 102108 / NRRL B-24433 / ID139908</strain>
    </source>
</reference>
<feature type="region of interest" description="Disordered" evidence="1">
    <location>
        <begin position="1"/>
        <end position="24"/>
    </location>
</feature>
<dbReference type="InterPro" id="IPR024361">
    <property type="entry name" value="BACON"/>
</dbReference>